<dbReference type="NCBIfam" id="TIGR00613">
    <property type="entry name" value="reco"/>
    <property type="match status" value="1"/>
</dbReference>
<dbReference type="SUPFAM" id="SSF57863">
    <property type="entry name" value="ArfGap/RecO-like zinc finger"/>
    <property type="match status" value="1"/>
</dbReference>
<keyword evidence="3 7" id="KW-0227">DNA damage</keyword>
<evidence type="ECO:0000256" key="6">
    <source>
        <dbReference type="ARBA" id="ARBA00033409"/>
    </source>
</evidence>
<dbReference type="InterPro" id="IPR012340">
    <property type="entry name" value="NA-bd_OB-fold"/>
</dbReference>
<comment type="function">
    <text evidence="7">Involved in DNA repair and RecF pathway recombination.</text>
</comment>
<feature type="domain" description="DNA replication/recombination mediator RecO N-terminal" evidence="8">
    <location>
        <begin position="10"/>
        <end position="83"/>
    </location>
</feature>
<dbReference type="EMBL" id="PKGS01000001">
    <property type="protein sequence ID" value="PKZ17325.1"/>
    <property type="molecule type" value="Genomic_DNA"/>
</dbReference>
<dbReference type="InterPro" id="IPR003717">
    <property type="entry name" value="RecO"/>
</dbReference>
<dbReference type="Gene3D" id="2.40.50.140">
    <property type="entry name" value="Nucleic acid-binding proteins"/>
    <property type="match status" value="1"/>
</dbReference>
<proteinExistence type="inferred from homology"/>
<keyword evidence="10" id="KW-1185">Reference proteome</keyword>
<dbReference type="RefSeq" id="WP_101539486.1">
    <property type="nucleotide sequence ID" value="NZ_PKGS01000001.1"/>
</dbReference>
<dbReference type="SUPFAM" id="SSF50249">
    <property type="entry name" value="Nucleic acid-binding proteins"/>
    <property type="match status" value="1"/>
</dbReference>
<organism evidence="9 10">
    <name type="scientific">Anaerococcus octavius</name>
    <dbReference type="NCBI Taxonomy" id="54007"/>
    <lineage>
        <taxon>Bacteria</taxon>
        <taxon>Bacillati</taxon>
        <taxon>Bacillota</taxon>
        <taxon>Tissierellia</taxon>
        <taxon>Tissierellales</taxon>
        <taxon>Peptoniphilaceae</taxon>
        <taxon>Anaerococcus</taxon>
    </lineage>
</organism>
<name>A0A2I1MB18_9FIRM</name>
<evidence type="ECO:0000313" key="9">
    <source>
        <dbReference type="EMBL" id="PKZ17325.1"/>
    </source>
</evidence>
<comment type="similarity">
    <text evidence="1 7">Belongs to the RecO family.</text>
</comment>
<evidence type="ECO:0000313" key="10">
    <source>
        <dbReference type="Proteomes" id="UP000234335"/>
    </source>
</evidence>
<accession>A0A2I1MB18</accession>
<gene>
    <name evidence="7 9" type="primary">recO</name>
    <name evidence="9" type="ORF">CYJ34_01055</name>
</gene>
<dbReference type="GO" id="GO:0043590">
    <property type="term" value="C:bacterial nucleoid"/>
    <property type="evidence" value="ECO:0007669"/>
    <property type="project" value="TreeGrafter"/>
</dbReference>
<dbReference type="HAMAP" id="MF_00201">
    <property type="entry name" value="RecO"/>
    <property type="match status" value="1"/>
</dbReference>
<dbReference type="Gene3D" id="1.20.1440.120">
    <property type="entry name" value="Recombination protein O, C-terminal domain"/>
    <property type="match status" value="1"/>
</dbReference>
<dbReference type="Pfam" id="PF02565">
    <property type="entry name" value="RecO_C"/>
    <property type="match status" value="1"/>
</dbReference>
<dbReference type="GO" id="GO:0006310">
    <property type="term" value="P:DNA recombination"/>
    <property type="evidence" value="ECO:0007669"/>
    <property type="project" value="UniProtKB-UniRule"/>
</dbReference>
<evidence type="ECO:0000256" key="7">
    <source>
        <dbReference type="HAMAP-Rule" id="MF_00201"/>
    </source>
</evidence>
<dbReference type="Proteomes" id="UP000234335">
    <property type="component" value="Unassembled WGS sequence"/>
</dbReference>
<evidence type="ECO:0000256" key="5">
    <source>
        <dbReference type="ARBA" id="ARBA00023204"/>
    </source>
</evidence>
<sequence length="255" mass="29258">MATNDLSDVTGFVLREFQYKETSKIIEVFTKDLGRISIIAKGATGKKSKNLSVTQRFVKASYSLYRSGKDFYGIKEASLIKSYSKSNKSFDIILYKSSIADLLLRTLDQIQIETVYRLVENTFEAFENASSNQINIFLAFLLKYISFSGFKPNLSTCGVCGKKVSGNEVLFSQSQSSLICEQDKYIIKDKTYLNKEEFAYLKALLYTKSEDLEHLILPKNYSKITRLIIDYTLDKLEINRFSSIEWVLKNTNERN</sequence>
<dbReference type="AlphaFoldDB" id="A0A2I1MB18"/>
<evidence type="ECO:0000256" key="2">
    <source>
        <dbReference type="ARBA" id="ARBA00021310"/>
    </source>
</evidence>
<evidence type="ECO:0000256" key="1">
    <source>
        <dbReference type="ARBA" id="ARBA00007452"/>
    </source>
</evidence>
<evidence type="ECO:0000256" key="3">
    <source>
        <dbReference type="ARBA" id="ARBA00022763"/>
    </source>
</evidence>
<keyword evidence="5 7" id="KW-0234">DNA repair</keyword>
<keyword evidence="4 7" id="KW-0233">DNA recombination</keyword>
<reference evidence="9 10" key="1">
    <citation type="submission" date="2017-12" db="EMBL/GenBank/DDBJ databases">
        <title>Phylogenetic diversity of female urinary microbiome.</title>
        <authorList>
            <person name="Thomas-White K."/>
            <person name="Wolfe A.J."/>
        </authorList>
    </citation>
    <scope>NUCLEOTIDE SEQUENCE [LARGE SCALE GENOMIC DNA]</scope>
    <source>
        <strain evidence="9 10">UMB0119</strain>
    </source>
</reference>
<dbReference type="Pfam" id="PF11967">
    <property type="entry name" value="RecO_N"/>
    <property type="match status" value="1"/>
</dbReference>
<dbReference type="InterPro" id="IPR022572">
    <property type="entry name" value="DNA_rep/recomb_RecO_N"/>
</dbReference>
<evidence type="ECO:0000259" key="8">
    <source>
        <dbReference type="Pfam" id="PF11967"/>
    </source>
</evidence>
<evidence type="ECO:0000256" key="4">
    <source>
        <dbReference type="ARBA" id="ARBA00023172"/>
    </source>
</evidence>
<dbReference type="PANTHER" id="PTHR33991">
    <property type="entry name" value="DNA REPAIR PROTEIN RECO"/>
    <property type="match status" value="1"/>
</dbReference>
<protein>
    <recommendedName>
        <fullName evidence="2 7">DNA repair protein RecO</fullName>
    </recommendedName>
    <alternativeName>
        <fullName evidence="6 7">Recombination protein O</fullName>
    </alternativeName>
</protein>
<dbReference type="GO" id="GO:0006302">
    <property type="term" value="P:double-strand break repair"/>
    <property type="evidence" value="ECO:0007669"/>
    <property type="project" value="TreeGrafter"/>
</dbReference>
<dbReference type="InterPro" id="IPR037278">
    <property type="entry name" value="ARFGAP/RecO"/>
</dbReference>
<dbReference type="PANTHER" id="PTHR33991:SF1">
    <property type="entry name" value="DNA REPAIR PROTEIN RECO"/>
    <property type="match status" value="1"/>
</dbReference>
<comment type="caution">
    <text evidence="9">The sequence shown here is derived from an EMBL/GenBank/DDBJ whole genome shotgun (WGS) entry which is preliminary data.</text>
</comment>
<dbReference type="InterPro" id="IPR042242">
    <property type="entry name" value="RecO_C"/>
</dbReference>